<dbReference type="eggNOG" id="ENOG5032RYC">
    <property type="taxonomic scope" value="Bacteria"/>
</dbReference>
<evidence type="ECO:0008006" key="5">
    <source>
        <dbReference type="Google" id="ProtNLM"/>
    </source>
</evidence>
<keyword evidence="4" id="KW-1185">Reference proteome</keyword>
<feature type="signal peptide" evidence="2">
    <location>
        <begin position="1"/>
        <end position="24"/>
    </location>
</feature>
<evidence type="ECO:0000313" key="4">
    <source>
        <dbReference type="Proteomes" id="UP000008632"/>
    </source>
</evidence>
<feature type="region of interest" description="Disordered" evidence="1">
    <location>
        <begin position="160"/>
        <end position="200"/>
    </location>
</feature>
<dbReference type="Proteomes" id="UP000008632">
    <property type="component" value="Chromosome"/>
</dbReference>
<proteinExistence type="predicted"/>
<dbReference type="RefSeq" id="WP_013534507.1">
    <property type="nucleotide sequence ID" value="NC_014924.1"/>
</dbReference>
<evidence type="ECO:0000256" key="2">
    <source>
        <dbReference type="SAM" id="SignalP"/>
    </source>
</evidence>
<sequence length="200" mass="20789">MARRALPALALALALAAAIPAAIAQETTTEAPDLAALLECRGSYQGFIALLPLQMDPLAAVSLGWRPQPQANPFMVEYRLNTPVTVFGHQSDHIAFAGDAILAVLDLPDPRPLARELGLEAGIDTPQKALFGLEVRAEEVPGGDGQGGWIESAVVSVSNVDSHPGKTLAGCSYSRDPLEPDEPEEPGTAAGASPGVALPR</sequence>
<evidence type="ECO:0000256" key="1">
    <source>
        <dbReference type="SAM" id="MobiDB-lite"/>
    </source>
</evidence>
<dbReference type="STRING" id="743721.Psesu_0824"/>
<protein>
    <recommendedName>
        <fullName evidence="5">Secreted protein</fullName>
    </recommendedName>
</protein>
<reference evidence="3 4" key="1">
    <citation type="submission" date="2011-01" db="EMBL/GenBank/DDBJ databases">
        <title>Complete sequence of Pseudoxanthomonas suwonensis 11-1.</title>
        <authorList>
            <consortium name="US DOE Joint Genome Institute"/>
            <person name="Lucas S."/>
            <person name="Copeland A."/>
            <person name="Lapidus A."/>
            <person name="Cheng J.-F."/>
            <person name="Goodwin L."/>
            <person name="Pitluck S."/>
            <person name="Teshima H."/>
            <person name="Detter J.C."/>
            <person name="Han C."/>
            <person name="Tapia R."/>
            <person name="Land M."/>
            <person name="Hauser L."/>
            <person name="Kyrpides N."/>
            <person name="Ivanova N."/>
            <person name="Ovchinnikova G."/>
            <person name="Siebers A.K."/>
            <person name="Allgaier M."/>
            <person name="Thelen M.P."/>
            <person name="Hugenholtz P."/>
            <person name="Gladden J."/>
            <person name="Woyke T."/>
        </authorList>
    </citation>
    <scope>NUCLEOTIDE SEQUENCE [LARGE SCALE GENOMIC DNA]</scope>
    <source>
        <strain evidence="4">11-1</strain>
    </source>
</reference>
<name>E6WR05_PSEUU</name>
<organism evidence="3 4">
    <name type="scientific">Pseudoxanthomonas suwonensis (strain 11-1)</name>
    <dbReference type="NCBI Taxonomy" id="743721"/>
    <lineage>
        <taxon>Bacteria</taxon>
        <taxon>Pseudomonadati</taxon>
        <taxon>Pseudomonadota</taxon>
        <taxon>Gammaproteobacteria</taxon>
        <taxon>Lysobacterales</taxon>
        <taxon>Lysobacteraceae</taxon>
        <taxon>Pseudoxanthomonas</taxon>
    </lineage>
</organism>
<dbReference type="KEGG" id="psu:Psesu_0824"/>
<dbReference type="HOGENOM" id="CLU_115890_0_0_6"/>
<feature type="chain" id="PRO_5003212357" description="Secreted protein" evidence="2">
    <location>
        <begin position="25"/>
        <end position="200"/>
    </location>
</feature>
<dbReference type="AlphaFoldDB" id="E6WR05"/>
<accession>E6WR05</accession>
<keyword evidence="2" id="KW-0732">Signal</keyword>
<dbReference type="EMBL" id="CP002446">
    <property type="protein sequence ID" value="ADV26677.1"/>
    <property type="molecule type" value="Genomic_DNA"/>
</dbReference>
<gene>
    <name evidence="3" type="ordered locus">Psesu_0824</name>
</gene>
<evidence type="ECO:0000313" key="3">
    <source>
        <dbReference type="EMBL" id="ADV26677.1"/>
    </source>
</evidence>